<gene>
    <name evidence="3" type="ORF">HA46_19635</name>
</gene>
<keyword evidence="4" id="KW-1185">Reference proteome</keyword>
<evidence type="ECO:0000313" key="3">
    <source>
        <dbReference type="EMBL" id="ORM90421.1"/>
    </source>
</evidence>
<dbReference type="PANTHER" id="PTHR43022">
    <property type="entry name" value="PROTEIN SMF"/>
    <property type="match status" value="1"/>
</dbReference>
<evidence type="ECO:0000259" key="2">
    <source>
        <dbReference type="Pfam" id="PF02481"/>
    </source>
</evidence>
<organism evidence="3 4">
    <name type="scientific">Pantoea septica</name>
    <dbReference type="NCBI Taxonomy" id="472695"/>
    <lineage>
        <taxon>Bacteria</taxon>
        <taxon>Pseudomonadati</taxon>
        <taxon>Pseudomonadota</taxon>
        <taxon>Gammaproteobacteria</taxon>
        <taxon>Enterobacterales</taxon>
        <taxon>Erwiniaceae</taxon>
        <taxon>Pantoea</taxon>
    </lineage>
</organism>
<dbReference type="EMBL" id="MLJJ01000064">
    <property type="protein sequence ID" value="ORM90421.1"/>
    <property type="molecule type" value="Genomic_DNA"/>
</dbReference>
<feature type="domain" description="Smf/DprA SLOG" evidence="2">
    <location>
        <begin position="91"/>
        <end position="300"/>
    </location>
</feature>
<dbReference type="Proteomes" id="UP000193785">
    <property type="component" value="Unassembled WGS sequence"/>
</dbReference>
<dbReference type="Pfam" id="PF02481">
    <property type="entry name" value="DNA_processg_A"/>
    <property type="match status" value="1"/>
</dbReference>
<reference evidence="3 4" key="1">
    <citation type="journal article" date="2017" name="Antonie Van Leeuwenhoek">
        <title>Phylogenomic resolution of the bacterial genus Pantoea and its relationship with Erwinia and Tatumella.</title>
        <authorList>
            <person name="Palmer M."/>
            <person name="Steenkamp E.T."/>
            <person name="Coetzee M.P."/>
            <person name="Chan W.Y."/>
            <person name="van Zyl E."/>
            <person name="De Maayer P."/>
            <person name="Coutinho T.A."/>
            <person name="Blom J."/>
            <person name="Smits T.H."/>
            <person name="Duffy B."/>
            <person name="Venter S.N."/>
        </authorList>
    </citation>
    <scope>NUCLEOTIDE SEQUENCE [LARGE SCALE GENOMIC DNA]</scope>
    <source>
        <strain evidence="3 4">LMG 5345</strain>
    </source>
</reference>
<dbReference type="SUPFAM" id="SSF102405">
    <property type="entry name" value="MCP/YpsA-like"/>
    <property type="match status" value="1"/>
</dbReference>
<dbReference type="RefSeq" id="WP_084886465.1">
    <property type="nucleotide sequence ID" value="NZ_DALZAN010000078.1"/>
</dbReference>
<dbReference type="Gene3D" id="3.40.50.450">
    <property type="match status" value="1"/>
</dbReference>
<evidence type="ECO:0000313" key="4">
    <source>
        <dbReference type="Proteomes" id="UP000193785"/>
    </source>
</evidence>
<dbReference type="InterPro" id="IPR057666">
    <property type="entry name" value="DrpA_SLOG"/>
</dbReference>
<accession>A0ABX3UM46</accession>
<sequence>MGLTASNILFLKSVPYVGNQTVLKLFGQDKDDRYESVADIIDFFLSASKMKSIKLETLDFLKSRERCAKLHNEIERKIDIGYRSGVIPLGYNDVNFPTSLKNIKNKSGGNIAPTVIFYKGNVDCLSHIQNATVIGSRNPTIQTKKAAEYIAGFLSDNNFNIISGLAKGCDEIVHSVAVSKEAKTTAILPQGIDKIYPSTSTKLSEMIVDKGGILLSELMIGERVTKYSLVERDRLQSAISDKTIVLQTTLDGGTMHAAMSALYNMKKLYVIDYKFISSEDAAFYSGFTQLLTNGAQKLKSNEIHNLISVENNKKQASFFD</sequence>
<dbReference type="InterPro" id="IPR003488">
    <property type="entry name" value="DprA"/>
</dbReference>
<name>A0ABX3UM46_9GAMM</name>
<dbReference type="PANTHER" id="PTHR43022:SF1">
    <property type="entry name" value="PROTEIN SMF"/>
    <property type="match status" value="1"/>
</dbReference>
<comment type="caution">
    <text evidence="3">The sequence shown here is derived from an EMBL/GenBank/DDBJ whole genome shotgun (WGS) entry which is preliminary data.</text>
</comment>
<proteinExistence type="inferred from homology"/>
<comment type="similarity">
    <text evidence="1">Belongs to the DprA/Smf family.</text>
</comment>
<evidence type="ECO:0000256" key="1">
    <source>
        <dbReference type="ARBA" id="ARBA00006525"/>
    </source>
</evidence>
<protein>
    <recommendedName>
        <fullName evidence="2">Smf/DprA SLOG domain-containing protein</fullName>
    </recommendedName>
</protein>